<protein>
    <submittedName>
        <fullName evidence="2">Helix-turn-helix transcriptional regulator</fullName>
    </submittedName>
</protein>
<dbReference type="Proteomes" id="UP000515237">
    <property type="component" value="Chromosome"/>
</dbReference>
<dbReference type="RefSeq" id="WP_185271750.1">
    <property type="nucleotide sequence ID" value="NZ_CP055156.1"/>
</dbReference>
<evidence type="ECO:0000259" key="1">
    <source>
        <dbReference type="PROSITE" id="PS50943"/>
    </source>
</evidence>
<gene>
    <name evidence="2" type="ORF">HUW51_22000</name>
</gene>
<evidence type="ECO:0000313" key="2">
    <source>
        <dbReference type="EMBL" id="QNF35259.1"/>
    </source>
</evidence>
<accession>A0A7G7GDM5</accession>
<evidence type="ECO:0000313" key="3">
    <source>
        <dbReference type="Proteomes" id="UP000515237"/>
    </source>
</evidence>
<dbReference type="EMBL" id="CP055156">
    <property type="protein sequence ID" value="QNF35259.1"/>
    <property type="molecule type" value="Genomic_DNA"/>
</dbReference>
<feature type="domain" description="HTH cro/C1-type" evidence="1">
    <location>
        <begin position="84"/>
        <end position="129"/>
    </location>
</feature>
<sequence length="141" mass="15921">MKLKVIIEKNENELWARIEGIGDFSPVTVGNTTEEVLANLKLLINDYIQHEGAVDPAWNLVNVKDLKFEFRYDVQAFFQEFSFLKQSKIAELAGLNPSLVRQYASGVKHPSANQARKLEDAIHKLAQTLQFVSIYADGPTD</sequence>
<reference evidence="2 3" key="1">
    <citation type="journal article" date="2018" name="Int. J. Syst. Evol. Microbiol.">
        <title>Adhaeribacter swui sp. nov., isolated from wet mud.</title>
        <authorList>
            <person name="Kim D.U."/>
            <person name="Kim K.W."/>
            <person name="Kang M.S."/>
            <person name="Kim J.Y."/>
            <person name="Jang J.H."/>
            <person name="Kim M.K."/>
        </authorList>
    </citation>
    <scope>NUCLEOTIDE SEQUENCE [LARGE SCALE GENOMIC DNA]</scope>
    <source>
        <strain evidence="2 3">KCTC 52873</strain>
    </source>
</reference>
<name>A0A7G7GDM5_9BACT</name>
<dbReference type="InterPro" id="IPR001387">
    <property type="entry name" value="Cro/C1-type_HTH"/>
</dbReference>
<organism evidence="2 3">
    <name type="scientific">Adhaeribacter swui</name>
    <dbReference type="NCBI Taxonomy" id="2086471"/>
    <lineage>
        <taxon>Bacteria</taxon>
        <taxon>Pseudomonadati</taxon>
        <taxon>Bacteroidota</taxon>
        <taxon>Cytophagia</taxon>
        <taxon>Cytophagales</taxon>
        <taxon>Hymenobacteraceae</taxon>
        <taxon>Adhaeribacter</taxon>
    </lineage>
</organism>
<dbReference type="KEGG" id="aswu:HUW51_22000"/>
<proteinExistence type="predicted"/>
<dbReference type="CDD" id="cd00093">
    <property type="entry name" value="HTH_XRE"/>
    <property type="match status" value="1"/>
</dbReference>
<dbReference type="AlphaFoldDB" id="A0A7G7GDM5"/>
<keyword evidence="3" id="KW-1185">Reference proteome</keyword>
<dbReference type="PROSITE" id="PS50943">
    <property type="entry name" value="HTH_CROC1"/>
    <property type="match status" value="1"/>
</dbReference>